<evidence type="ECO:0000256" key="2">
    <source>
        <dbReference type="ARBA" id="ARBA00004581"/>
    </source>
</evidence>
<evidence type="ECO:0000256" key="10">
    <source>
        <dbReference type="ARBA" id="ARBA00023136"/>
    </source>
</evidence>
<evidence type="ECO:0000256" key="1">
    <source>
        <dbReference type="ARBA" id="ARBA00002502"/>
    </source>
</evidence>
<keyword evidence="9" id="KW-0793">Thylakoid</keyword>
<dbReference type="EMBL" id="FNXT01000013">
    <property type="protein sequence ID" value="SZX59649.1"/>
    <property type="molecule type" value="Genomic_DNA"/>
</dbReference>
<evidence type="ECO:0000313" key="11">
    <source>
        <dbReference type="EMBL" id="SZX59649.1"/>
    </source>
</evidence>
<dbReference type="Pfam" id="PF03244">
    <property type="entry name" value="PSI_PsaH"/>
    <property type="match status" value="1"/>
</dbReference>
<comment type="subcellular location">
    <subcellularLocation>
        <location evidence="2">Plastid</location>
        <location evidence="2">Chloroplast thylakoid membrane</location>
        <topology evidence="2">Single-pass membrane protein</topology>
    </subcellularLocation>
</comment>
<sequence>MLCAKQTRAFAATRASRPAVAPRRAVKVCAKYGENSRYFDLNDLENSTGSWDMYGQDSDKRYPGMQAEFFERAGDVLKRREALRGFVALGGLVAVAAYGLKGSADANLPIINGPQTSGENGKGGSTRSRL</sequence>
<dbReference type="PANTHER" id="PTHR34787">
    <property type="entry name" value="PHOTOSYSTEM I REACTION CENTER SUBUNIT VI-2, CHLOROPLASTIC"/>
    <property type="match status" value="1"/>
</dbReference>
<comment type="similarity">
    <text evidence="3">Belongs to the psaH family.</text>
</comment>
<dbReference type="GO" id="GO:0015979">
    <property type="term" value="P:photosynthesis"/>
    <property type="evidence" value="ECO:0007669"/>
    <property type="project" value="UniProtKB-KW"/>
</dbReference>
<evidence type="ECO:0000256" key="6">
    <source>
        <dbReference type="ARBA" id="ARBA00022640"/>
    </source>
</evidence>
<keyword evidence="10" id="KW-0472">Membrane</keyword>
<dbReference type="Proteomes" id="UP000256970">
    <property type="component" value="Unassembled WGS sequence"/>
</dbReference>
<dbReference type="AlphaFoldDB" id="A0A383V4K6"/>
<dbReference type="PANTHER" id="PTHR34787:SF1">
    <property type="entry name" value="PHOTOSYSTEM I REACTION CENTER SUBUNIT VI-2, CHLOROPLASTIC"/>
    <property type="match status" value="1"/>
</dbReference>
<comment type="function">
    <text evidence="1">Possible role could be the docking of the LHC I antenna complex to the core complex.</text>
</comment>
<keyword evidence="7" id="KW-0812">Transmembrane</keyword>
<evidence type="ECO:0000313" key="12">
    <source>
        <dbReference type="Proteomes" id="UP000256970"/>
    </source>
</evidence>
<keyword evidence="5" id="KW-0602">Photosynthesis</keyword>
<protein>
    <submittedName>
        <fullName evidence="11">Uncharacterized protein</fullName>
    </submittedName>
</protein>
<keyword evidence="6" id="KW-0934">Plastid</keyword>
<evidence type="ECO:0000256" key="4">
    <source>
        <dbReference type="ARBA" id="ARBA00022528"/>
    </source>
</evidence>
<keyword evidence="8" id="KW-0603">Photosystem I</keyword>
<dbReference type="InterPro" id="IPR004928">
    <property type="entry name" value="PSI_PsaH"/>
</dbReference>
<evidence type="ECO:0000256" key="9">
    <source>
        <dbReference type="ARBA" id="ARBA00023078"/>
    </source>
</evidence>
<proteinExistence type="inferred from homology"/>
<dbReference type="STRING" id="3088.A0A383V4K6"/>
<reference evidence="11 12" key="1">
    <citation type="submission" date="2016-10" db="EMBL/GenBank/DDBJ databases">
        <authorList>
            <person name="Cai Z."/>
        </authorList>
    </citation>
    <scope>NUCLEOTIDE SEQUENCE [LARGE SCALE GENOMIC DNA]</scope>
</reference>
<organism evidence="11 12">
    <name type="scientific">Tetradesmus obliquus</name>
    <name type="common">Green alga</name>
    <name type="synonym">Acutodesmus obliquus</name>
    <dbReference type="NCBI Taxonomy" id="3088"/>
    <lineage>
        <taxon>Eukaryota</taxon>
        <taxon>Viridiplantae</taxon>
        <taxon>Chlorophyta</taxon>
        <taxon>core chlorophytes</taxon>
        <taxon>Chlorophyceae</taxon>
        <taxon>CS clade</taxon>
        <taxon>Sphaeropleales</taxon>
        <taxon>Scenedesmaceae</taxon>
        <taxon>Tetradesmus</taxon>
    </lineage>
</organism>
<keyword evidence="12" id="KW-1185">Reference proteome</keyword>
<gene>
    <name evidence="11" type="ORF">BQ4739_LOCUS251</name>
</gene>
<evidence type="ECO:0000256" key="7">
    <source>
        <dbReference type="ARBA" id="ARBA00022692"/>
    </source>
</evidence>
<evidence type="ECO:0000256" key="3">
    <source>
        <dbReference type="ARBA" id="ARBA00010155"/>
    </source>
</evidence>
<keyword evidence="4" id="KW-0150">Chloroplast</keyword>
<dbReference type="GO" id="GO:0009538">
    <property type="term" value="C:photosystem I reaction center"/>
    <property type="evidence" value="ECO:0007669"/>
    <property type="project" value="InterPro"/>
</dbReference>
<name>A0A383V4K6_TETOB</name>
<evidence type="ECO:0000256" key="8">
    <source>
        <dbReference type="ARBA" id="ARBA00022836"/>
    </source>
</evidence>
<accession>A0A383V4K6</accession>
<dbReference type="GO" id="GO:0009535">
    <property type="term" value="C:chloroplast thylakoid membrane"/>
    <property type="evidence" value="ECO:0007669"/>
    <property type="project" value="UniProtKB-SubCell"/>
</dbReference>
<evidence type="ECO:0000256" key="5">
    <source>
        <dbReference type="ARBA" id="ARBA00022531"/>
    </source>
</evidence>